<evidence type="ECO:0000313" key="2">
    <source>
        <dbReference type="EMBL" id="OQR98937.1"/>
    </source>
</evidence>
<keyword evidence="1" id="KW-1133">Transmembrane helix</keyword>
<keyword evidence="1" id="KW-0472">Membrane</keyword>
<feature type="transmembrane region" description="Helical" evidence="1">
    <location>
        <begin position="76"/>
        <end position="109"/>
    </location>
</feature>
<dbReference type="Proteomes" id="UP000243217">
    <property type="component" value="Unassembled WGS sequence"/>
</dbReference>
<accession>A0A1V9ZLT4</accession>
<dbReference type="PANTHER" id="PTHR15907">
    <property type="entry name" value="DUF614 FAMILY PROTEIN-RELATED"/>
    <property type="match status" value="1"/>
</dbReference>
<reference evidence="2 3" key="1">
    <citation type="journal article" date="2014" name="Genome Biol. Evol.">
        <title>The secreted proteins of Achlya hypogyna and Thraustotheca clavata identify the ancestral oomycete secretome and reveal gene acquisitions by horizontal gene transfer.</title>
        <authorList>
            <person name="Misner I."/>
            <person name="Blouin N."/>
            <person name="Leonard G."/>
            <person name="Richards T.A."/>
            <person name="Lane C.E."/>
        </authorList>
    </citation>
    <scope>NUCLEOTIDE SEQUENCE [LARGE SCALE GENOMIC DNA]</scope>
    <source>
        <strain evidence="2 3">ATCC 34112</strain>
    </source>
</reference>
<dbReference type="NCBIfam" id="TIGR01571">
    <property type="entry name" value="A_thal_Cys_rich"/>
    <property type="match status" value="1"/>
</dbReference>
<gene>
    <name evidence="2" type="ORF">THRCLA_06628</name>
</gene>
<dbReference type="STRING" id="74557.A0A1V9ZLT4"/>
<dbReference type="InterPro" id="IPR006461">
    <property type="entry name" value="PLAC_motif_containing"/>
</dbReference>
<dbReference type="EMBL" id="JNBS01001833">
    <property type="protein sequence ID" value="OQR98937.1"/>
    <property type="molecule type" value="Genomic_DNA"/>
</dbReference>
<sequence>MQTPHESAPQVAAYNNDNNANGVTIGKWEAGIFSCFDAVVPNCLMSCCCPCFSLAQTTHRLGIYAYNKVLIAYGLLWLTMILCSVLAQVTIIFTIVQLVLYVVAFYFCFQIRTKVRMLLQIPGTQLEDCLYSFFCGCCSLAQMATQAKTYESGQCSFAAKDTLPAYNMV</sequence>
<organism evidence="2 3">
    <name type="scientific">Thraustotheca clavata</name>
    <dbReference type="NCBI Taxonomy" id="74557"/>
    <lineage>
        <taxon>Eukaryota</taxon>
        <taxon>Sar</taxon>
        <taxon>Stramenopiles</taxon>
        <taxon>Oomycota</taxon>
        <taxon>Saprolegniomycetes</taxon>
        <taxon>Saprolegniales</taxon>
        <taxon>Achlyaceae</taxon>
        <taxon>Thraustotheca</taxon>
    </lineage>
</organism>
<dbReference type="Pfam" id="PF04749">
    <property type="entry name" value="PLAC8"/>
    <property type="match status" value="1"/>
</dbReference>
<comment type="caution">
    <text evidence="2">The sequence shown here is derived from an EMBL/GenBank/DDBJ whole genome shotgun (WGS) entry which is preliminary data.</text>
</comment>
<dbReference type="OrthoDB" id="166822at2759"/>
<dbReference type="AlphaFoldDB" id="A0A1V9ZLT4"/>
<evidence type="ECO:0000256" key="1">
    <source>
        <dbReference type="SAM" id="Phobius"/>
    </source>
</evidence>
<keyword evidence="1" id="KW-0812">Transmembrane</keyword>
<protein>
    <submittedName>
        <fullName evidence="2">PLAC8 family protein</fullName>
    </submittedName>
</protein>
<name>A0A1V9ZLT4_9STRA</name>
<evidence type="ECO:0000313" key="3">
    <source>
        <dbReference type="Proteomes" id="UP000243217"/>
    </source>
</evidence>
<keyword evidence="3" id="KW-1185">Reference proteome</keyword>
<proteinExistence type="predicted"/>